<dbReference type="EMBL" id="JARRAF010000019">
    <property type="protein sequence ID" value="MDK2125424.1"/>
    <property type="molecule type" value="Genomic_DNA"/>
</dbReference>
<keyword evidence="4" id="KW-1185">Reference proteome</keyword>
<dbReference type="PANTHER" id="PTHR43048">
    <property type="entry name" value="METHYLMALONYL-COA EPIMERASE"/>
    <property type="match status" value="1"/>
</dbReference>
<evidence type="ECO:0000259" key="2">
    <source>
        <dbReference type="PROSITE" id="PS51819"/>
    </source>
</evidence>
<dbReference type="RefSeq" id="WP_284101735.1">
    <property type="nucleotide sequence ID" value="NZ_JARRAF010000019.1"/>
</dbReference>
<keyword evidence="1" id="KW-0479">Metal-binding</keyword>
<dbReference type="InterPro" id="IPR051785">
    <property type="entry name" value="MMCE/EMCE_epimerase"/>
</dbReference>
<evidence type="ECO:0000256" key="1">
    <source>
        <dbReference type="ARBA" id="ARBA00022723"/>
    </source>
</evidence>
<accession>A0ABT7E017</accession>
<dbReference type="PANTHER" id="PTHR43048:SF3">
    <property type="entry name" value="METHYLMALONYL-COA EPIMERASE, MITOCHONDRIAL"/>
    <property type="match status" value="1"/>
</dbReference>
<dbReference type="Pfam" id="PF13669">
    <property type="entry name" value="Glyoxalase_4"/>
    <property type="match status" value="1"/>
</dbReference>
<dbReference type="Proteomes" id="UP001172778">
    <property type="component" value="Unassembled WGS sequence"/>
</dbReference>
<dbReference type="SUPFAM" id="SSF54593">
    <property type="entry name" value="Glyoxalase/Bleomycin resistance protein/Dihydroxybiphenyl dioxygenase"/>
    <property type="match status" value="1"/>
</dbReference>
<evidence type="ECO:0000313" key="3">
    <source>
        <dbReference type="EMBL" id="MDK2125424.1"/>
    </source>
</evidence>
<proteinExistence type="predicted"/>
<name>A0ABT7E017_9NEIS</name>
<sequence>METLTTPHSQPALASIQDLILELDHVAIAVEDLDAAVAWHSRALGFTEVSRRVTTGEHTAMRSAVMKAGKAVVVLVQGMCEASQVSQFIARHGQGVQHVALAVSDLDRAVASLEANGIVMDTPMIVDHGIRQVFLGRTPDSEVRYELIERRGGAFTDRSVERLFRTLEAGKLY</sequence>
<dbReference type="PROSITE" id="PS51819">
    <property type="entry name" value="VOC"/>
    <property type="match status" value="1"/>
</dbReference>
<gene>
    <name evidence="3" type="ORF">PZA18_15320</name>
</gene>
<reference evidence="3" key="1">
    <citation type="submission" date="2023-03" db="EMBL/GenBank/DDBJ databases">
        <title>Chitinimonas shenzhenensis gen. nov., sp. nov., a novel member of family Burkholderiaceae isolated from activated sludge collected in Shen Zhen, China.</title>
        <authorList>
            <person name="Wang X."/>
        </authorList>
    </citation>
    <scope>NUCLEOTIDE SEQUENCE</scope>
    <source>
        <strain evidence="3">DQS-5</strain>
    </source>
</reference>
<protein>
    <submittedName>
        <fullName evidence="3">VOC family protein</fullName>
    </submittedName>
</protein>
<organism evidence="3 4">
    <name type="scientific">Parachitinimonas caeni</name>
    <dbReference type="NCBI Taxonomy" id="3031301"/>
    <lineage>
        <taxon>Bacteria</taxon>
        <taxon>Pseudomonadati</taxon>
        <taxon>Pseudomonadota</taxon>
        <taxon>Betaproteobacteria</taxon>
        <taxon>Neisseriales</taxon>
        <taxon>Chitinibacteraceae</taxon>
        <taxon>Parachitinimonas</taxon>
    </lineage>
</organism>
<dbReference type="InterPro" id="IPR037523">
    <property type="entry name" value="VOC_core"/>
</dbReference>
<feature type="domain" description="VOC" evidence="2">
    <location>
        <begin position="22"/>
        <end position="150"/>
    </location>
</feature>
<evidence type="ECO:0000313" key="4">
    <source>
        <dbReference type="Proteomes" id="UP001172778"/>
    </source>
</evidence>
<comment type="caution">
    <text evidence="3">The sequence shown here is derived from an EMBL/GenBank/DDBJ whole genome shotgun (WGS) entry which is preliminary data.</text>
</comment>
<dbReference type="Gene3D" id="3.10.180.10">
    <property type="entry name" value="2,3-Dihydroxybiphenyl 1,2-Dioxygenase, domain 1"/>
    <property type="match status" value="1"/>
</dbReference>
<dbReference type="InterPro" id="IPR029068">
    <property type="entry name" value="Glyas_Bleomycin-R_OHBP_Dase"/>
</dbReference>